<dbReference type="EMBL" id="BMPI01000020">
    <property type="protein sequence ID" value="GGM36726.1"/>
    <property type="molecule type" value="Genomic_DNA"/>
</dbReference>
<keyword evidence="3" id="KW-1185">Reference proteome</keyword>
<accession>A0A917WVN8</accession>
<dbReference type="InterPro" id="IPR047263">
    <property type="entry name" value="HNL-like_cupin"/>
</dbReference>
<dbReference type="InterPro" id="IPR014710">
    <property type="entry name" value="RmlC-like_jellyroll"/>
</dbReference>
<dbReference type="Gene3D" id="2.60.120.10">
    <property type="entry name" value="Jelly Rolls"/>
    <property type="match status" value="1"/>
</dbReference>
<dbReference type="Pfam" id="PF07883">
    <property type="entry name" value="Cupin_2"/>
    <property type="match status" value="1"/>
</dbReference>
<comment type="caution">
    <text evidence="2">The sequence shown here is derived from an EMBL/GenBank/DDBJ whole genome shotgun (WGS) entry which is preliminary data.</text>
</comment>
<dbReference type="InterPro" id="IPR011051">
    <property type="entry name" value="RmlC_Cupin_sf"/>
</dbReference>
<dbReference type="RefSeq" id="WP_190251671.1">
    <property type="nucleotide sequence ID" value="NZ_BMPI01000020.1"/>
</dbReference>
<proteinExistence type="predicted"/>
<evidence type="ECO:0000259" key="1">
    <source>
        <dbReference type="Pfam" id="PF07883"/>
    </source>
</evidence>
<dbReference type="Proteomes" id="UP000642070">
    <property type="component" value="Unassembled WGS sequence"/>
</dbReference>
<sequence length="131" mass="14304">MRRIDATLTDLPNDSRLTGSVSGLHLAPPEDPQLHAYVVSFDAGGRTAWHAHERGQLLICTDGFGYVGTRDGHLIELKSGVSVWTDPGEEHWHGAGPQSTMTHVAVQTETPGSDSVRWLEPVASNPWDVQR</sequence>
<protein>
    <submittedName>
        <fullName evidence="2">Cupin</fullName>
    </submittedName>
</protein>
<dbReference type="CDD" id="cd02233">
    <property type="entry name" value="cupin_HNL-like"/>
    <property type="match status" value="1"/>
</dbReference>
<dbReference type="PANTHER" id="PTHR43698">
    <property type="entry name" value="RIBD C-TERMINAL DOMAIN CONTAINING PROTEIN"/>
    <property type="match status" value="1"/>
</dbReference>
<evidence type="ECO:0000313" key="2">
    <source>
        <dbReference type="EMBL" id="GGM36726.1"/>
    </source>
</evidence>
<evidence type="ECO:0000313" key="3">
    <source>
        <dbReference type="Proteomes" id="UP000642070"/>
    </source>
</evidence>
<reference evidence="2" key="1">
    <citation type="journal article" date="2014" name="Int. J. Syst. Evol. Microbiol.">
        <title>Complete genome sequence of Corynebacterium casei LMG S-19264T (=DSM 44701T), isolated from a smear-ripened cheese.</title>
        <authorList>
            <consortium name="US DOE Joint Genome Institute (JGI-PGF)"/>
            <person name="Walter F."/>
            <person name="Albersmeier A."/>
            <person name="Kalinowski J."/>
            <person name="Ruckert C."/>
        </authorList>
    </citation>
    <scope>NUCLEOTIDE SEQUENCE</scope>
    <source>
        <strain evidence="2">JCM 19831</strain>
    </source>
</reference>
<feature type="domain" description="Cupin type-2" evidence="1">
    <location>
        <begin position="38"/>
        <end position="94"/>
    </location>
</feature>
<reference evidence="2" key="2">
    <citation type="submission" date="2020-09" db="EMBL/GenBank/DDBJ databases">
        <authorList>
            <person name="Sun Q."/>
            <person name="Ohkuma M."/>
        </authorList>
    </citation>
    <scope>NUCLEOTIDE SEQUENCE</scope>
    <source>
        <strain evidence="2">JCM 19831</strain>
    </source>
</reference>
<dbReference type="PANTHER" id="PTHR43698:SF1">
    <property type="entry name" value="BLL4564 PROTEIN"/>
    <property type="match status" value="1"/>
</dbReference>
<organism evidence="2 3">
    <name type="scientific">Dactylosporangium sucinum</name>
    <dbReference type="NCBI Taxonomy" id="1424081"/>
    <lineage>
        <taxon>Bacteria</taxon>
        <taxon>Bacillati</taxon>
        <taxon>Actinomycetota</taxon>
        <taxon>Actinomycetes</taxon>
        <taxon>Micromonosporales</taxon>
        <taxon>Micromonosporaceae</taxon>
        <taxon>Dactylosporangium</taxon>
    </lineage>
</organism>
<dbReference type="AlphaFoldDB" id="A0A917WVN8"/>
<dbReference type="InterPro" id="IPR013096">
    <property type="entry name" value="Cupin_2"/>
</dbReference>
<dbReference type="SUPFAM" id="SSF51182">
    <property type="entry name" value="RmlC-like cupins"/>
    <property type="match status" value="1"/>
</dbReference>
<name>A0A917WVN8_9ACTN</name>
<gene>
    <name evidence="2" type="ORF">GCM10007977_042790</name>
</gene>